<comment type="caution">
    <text evidence="1">The sequence shown here is derived from an EMBL/GenBank/DDBJ whole genome shotgun (WGS) entry which is preliminary data.</text>
</comment>
<dbReference type="AlphaFoldDB" id="T0ZZN3"/>
<organism evidence="1">
    <name type="scientific">mine drainage metagenome</name>
    <dbReference type="NCBI Taxonomy" id="410659"/>
    <lineage>
        <taxon>unclassified sequences</taxon>
        <taxon>metagenomes</taxon>
        <taxon>ecological metagenomes</taxon>
    </lineage>
</organism>
<name>T0ZZN3_9ZZZZ</name>
<dbReference type="Gene3D" id="3.40.720.10">
    <property type="entry name" value="Alkaline Phosphatase, subunit A"/>
    <property type="match status" value="1"/>
</dbReference>
<gene>
    <name evidence="1" type="ORF">B2A_06271</name>
</gene>
<dbReference type="SUPFAM" id="SSF53649">
    <property type="entry name" value="Alkaline phosphatase-like"/>
    <property type="match status" value="1"/>
</dbReference>
<dbReference type="InterPro" id="IPR002591">
    <property type="entry name" value="Phosphodiest/P_Trfase"/>
</dbReference>
<feature type="non-terminal residue" evidence="1">
    <location>
        <position position="1"/>
    </location>
</feature>
<dbReference type="Pfam" id="PF01663">
    <property type="entry name" value="Phosphodiest"/>
    <property type="match status" value="1"/>
</dbReference>
<reference evidence="1" key="2">
    <citation type="journal article" date="2014" name="ISME J.">
        <title>Microbial stratification in low pH oxic and suboxic macroscopic growths along an acid mine drainage.</title>
        <authorList>
            <person name="Mendez-Garcia C."/>
            <person name="Mesa V."/>
            <person name="Sprenger R.R."/>
            <person name="Richter M."/>
            <person name="Diez M.S."/>
            <person name="Solano J."/>
            <person name="Bargiela R."/>
            <person name="Golyshina O.V."/>
            <person name="Manteca A."/>
            <person name="Ramos J.L."/>
            <person name="Gallego J.R."/>
            <person name="Llorente I."/>
            <person name="Martins Dos Santos V.A."/>
            <person name="Jensen O.N."/>
            <person name="Pelaez A.I."/>
            <person name="Sanchez J."/>
            <person name="Ferrer M."/>
        </authorList>
    </citation>
    <scope>NUCLEOTIDE SEQUENCE</scope>
</reference>
<sequence>LSRLGRRVGVVNFPIRAAYPVHGFILPGMFSATSATYPRSLRAEVERELGGPYPPEPSVFRESERAAWVRAATESVERRGRAAAALAERHRPEFLFALFRETDRLQHQLWDELARPVEEIPEELRAFWRATDRACAAIDRAFRAGGGPAVTFVISDHGHGRIESDFLTNRWLAEEGFLVFRDAPVGLSRRLFARFSLAVHRSPSRAP</sequence>
<accession>T0ZZN3</accession>
<dbReference type="InterPro" id="IPR017850">
    <property type="entry name" value="Alkaline_phosphatase_core_sf"/>
</dbReference>
<protein>
    <submittedName>
        <fullName evidence="1">Type I phosphodiesterase/nucleotide pyrophosphatase</fullName>
    </submittedName>
</protein>
<dbReference type="EMBL" id="AUZZ01004418">
    <property type="protein sequence ID" value="EQD53756.1"/>
    <property type="molecule type" value="Genomic_DNA"/>
</dbReference>
<feature type="non-terminal residue" evidence="1">
    <location>
        <position position="207"/>
    </location>
</feature>
<reference evidence="1" key="1">
    <citation type="submission" date="2013-08" db="EMBL/GenBank/DDBJ databases">
        <authorList>
            <person name="Mendez C."/>
            <person name="Richter M."/>
            <person name="Ferrer M."/>
            <person name="Sanchez J."/>
        </authorList>
    </citation>
    <scope>NUCLEOTIDE SEQUENCE</scope>
</reference>
<proteinExistence type="predicted"/>
<evidence type="ECO:0000313" key="1">
    <source>
        <dbReference type="EMBL" id="EQD53756.1"/>
    </source>
</evidence>